<proteinExistence type="inferred from homology"/>
<comment type="caution">
    <text evidence="16">The sequence shown here is derived from an EMBL/GenBank/DDBJ whole genome shotgun (WGS) entry which is preliminary data.</text>
</comment>
<evidence type="ECO:0000256" key="12">
    <source>
        <dbReference type="ARBA" id="ARBA00031568"/>
    </source>
</evidence>
<dbReference type="GO" id="GO:0031514">
    <property type="term" value="C:motile cilium"/>
    <property type="evidence" value="ECO:0007669"/>
    <property type="project" value="UniProtKB-SubCell"/>
</dbReference>
<protein>
    <recommendedName>
        <fullName evidence="4">Dynein regulatory complex subunit 4</fullName>
    </recommendedName>
    <alternativeName>
        <fullName evidence="12">Growth arrest-specific protein 8</fullName>
    </alternativeName>
</protein>
<evidence type="ECO:0000256" key="11">
    <source>
        <dbReference type="ARBA" id="ARBA00023273"/>
    </source>
</evidence>
<organism evidence="16 17">
    <name type="scientific">Piaya cayana</name>
    <name type="common">Common squirrel cuckoo</name>
    <dbReference type="NCBI Taxonomy" id="33601"/>
    <lineage>
        <taxon>Eukaryota</taxon>
        <taxon>Metazoa</taxon>
        <taxon>Chordata</taxon>
        <taxon>Craniata</taxon>
        <taxon>Vertebrata</taxon>
        <taxon>Euteleostomi</taxon>
        <taxon>Archelosauria</taxon>
        <taxon>Archosauria</taxon>
        <taxon>Dinosauria</taxon>
        <taxon>Saurischia</taxon>
        <taxon>Theropoda</taxon>
        <taxon>Coelurosauria</taxon>
        <taxon>Aves</taxon>
        <taxon>Neognathae</taxon>
        <taxon>Neoaves</taxon>
        <taxon>Otidimorphae</taxon>
        <taxon>Cuculiformes</taxon>
        <taxon>Coccyzidae</taxon>
        <taxon>Piaya</taxon>
    </lineage>
</organism>
<evidence type="ECO:0000256" key="5">
    <source>
        <dbReference type="ARBA" id="ARBA00022490"/>
    </source>
</evidence>
<dbReference type="GO" id="GO:0005794">
    <property type="term" value="C:Golgi apparatus"/>
    <property type="evidence" value="ECO:0007669"/>
    <property type="project" value="TreeGrafter"/>
</dbReference>
<name>A0A850WWU9_PIACA</name>
<dbReference type="InterPro" id="IPR039308">
    <property type="entry name" value="GAS8"/>
</dbReference>
<evidence type="ECO:0000256" key="14">
    <source>
        <dbReference type="SAM" id="MobiDB-lite"/>
    </source>
</evidence>
<dbReference type="Pfam" id="PF13851">
    <property type="entry name" value="GAS"/>
    <property type="match status" value="1"/>
</dbReference>
<evidence type="ECO:0000256" key="1">
    <source>
        <dbReference type="ARBA" id="ARBA00004230"/>
    </source>
</evidence>
<dbReference type="GO" id="GO:0031267">
    <property type="term" value="F:small GTPase binding"/>
    <property type="evidence" value="ECO:0007669"/>
    <property type="project" value="InterPro"/>
</dbReference>
<reference evidence="16" key="1">
    <citation type="submission" date="2019-09" db="EMBL/GenBank/DDBJ databases">
        <title>Bird 10,000 Genomes (B10K) Project - Family phase.</title>
        <authorList>
            <person name="Zhang G."/>
        </authorList>
    </citation>
    <scope>NUCLEOTIDE SEQUENCE</scope>
    <source>
        <strain evidence="16">B10K-DU-008-47</strain>
        <tissue evidence="16">Mixed tissue sample</tissue>
    </source>
</reference>
<keyword evidence="5" id="KW-0963">Cytoplasm</keyword>
<dbReference type="GO" id="GO:0030317">
    <property type="term" value="P:flagellated sperm motility"/>
    <property type="evidence" value="ECO:0007669"/>
    <property type="project" value="TreeGrafter"/>
</dbReference>
<feature type="non-terminal residue" evidence="16">
    <location>
        <position position="315"/>
    </location>
</feature>
<dbReference type="AlphaFoldDB" id="A0A850WWU9"/>
<dbReference type="PANTHER" id="PTHR31543">
    <property type="entry name" value="DYNEIN REGULATORY COMPLEX SUBUNIT 4"/>
    <property type="match status" value="1"/>
</dbReference>
<feature type="region of interest" description="Disordered" evidence="14">
    <location>
        <begin position="12"/>
        <end position="41"/>
    </location>
</feature>
<evidence type="ECO:0000256" key="9">
    <source>
        <dbReference type="ARBA" id="ARBA00023069"/>
    </source>
</evidence>
<evidence type="ECO:0000256" key="2">
    <source>
        <dbReference type="ARBA" id="ARBA00004245"/>
    </source>
</evidence>
<dbReference type="OrthoDB" id="767661at2759"/>
<evidence type="ECO:0000313" key="17">
    <source>
        <dbReference type="Proteomes" id="UP000653271"/>
    </source>
</evidence>
<evidence type="ECO:0000313" key="16">
    <source>
        <dbReference type="EMBL" id="NWH71013.1"/>
    </source>
</evidence>
<comment type="subcellular location">
    <subcellularLocation>
        <location evidence="1">Cell projection</location>
        <location evidence="1">Cilium</location>
        <location evidence="1">Flagellum</location>
    </subcellularLocation>
    <subcellularLocation>
        <location evidence="2">Cytoplasm</location>
        <location evidence="2">Cytoskeleton</location>
    </subcellularLocation>
</comment>
<accession>A0A850WWU9</accession>
<evidence type="ECO:0000256" key="8">
    <source>
        <dbReference type="ARBA" id="ARBA00023054"/>
    </source>
</evidence>
<keyword evidence="7" id="KW-0282">Flagellum</keyword>
<feature type="coiled-coil region" evidence="13">
    <location>
        <begin position="216"/>
        <end position="309"/>
    </location>
</feature>
<gene>
    <name evidence="16" type="primary">Gas8</name>
    <name evidence="16" type="ORF">PIACAY_R14810</name>
</gene>
<keyword evidence="8 13" id="KW-0175">Coiled coil</keyword>
<evidence type="ECO:0000259" key="15">
    <source>
        <dbReference type="Pfam" id="PF13851"/>
    </source>
</evidence>
<evidence type="ECO:0000256" key="6">
    <source>
        <dbReference type="ARBA" id="ARBA00022701"/>
    </source>
</evidence>
<feature type="compositionally biased region" description="Basic and acidic residues" evidence="14">
    <location>
        <begin position="12"/>
        <end position="38"/>
    </location>
</feature>
<keyword evidence="17" id="KW-1185">Reference proteome</keyword>
<dbReference type="InterPro" id="IPR025593">
    <property type="entry name" value="GAS8_dom"/>
</dbReference>
<dbReference type="GO" id="GO:0008017">
    <property type="term" value="F:microtubule binding"/>
    <property type="evidence" value="ECO:0007669"/>
    <property type="project" value="InterPro"/>
</dbReference>
<dbReference type="EMBL" id="WAAB01003517">
    <property type="protein sequence ID" value="NWH71013.1"/>
    <property type="molecule type" value="Genomic_DNA"/>
</dbReference>
<keyword evidence="10" id="KW-0206">Cytoskeleton</keyword>
<evidence type="ECO:0000256" key="13">
    <source>
        <dbReference type="SAM" id="Coils"/>
    </source>
</evidence>
<comment type="similarity">
    <text evidence="3">Belongs to the DRC4 family.</text>
</comment>
<feature type="non-terminal residue" evidence="16">
    <location>
        <position position="1"/>
    </location>
</feature>
<evidence type="ECO:0000256" key="10">
    <source>
        <dbReference type="ARBA" id="ARBA00023212"/>
    </source>
</evidence>
<feature type="domain" description="Growth arrest-specific protein 8" evidence="15">
    <location>
        <begin position="196"/>
        <end position="314"/>
    </location>
</feature>
<keyword evidence="11" id="KW-0966">Cell projection</keyword>
<evidence type="ECO:0000256" key="4">
    <source>
        <dbReference type="ARBA" id="ARBA00021301"/>
    </source>
</evidence>
<dbReference type="Proteomes" id="UP000653271">
    <property type="component" value="Unassembled WGS sequence"/>
</dbReference>
<evidence type="ECO:0000256" key="3">
    <source>
        <dbReference type="ARBA" id="ARBA00009859"/>
    </source>
</evidence>
<dbReference type="GO" id="GO:0005874">
    <property type="term" value="C:microtubule"/>
    <property type="evidence" value="ECO:0007669"/>
    <property type="project" value="UniProtKB-KW"/>
</dbReference>
<evidence type="ECO:0000256" key="7">
    <source>
        <dbReference type="ARBA" id="ARBA00022846"/>
    </source>
</evidence>
<sequence length="315" mass="38767">LLALQLEKQVKHAQQELDQERKERSYSQLEHNKGHNSREFIYQQLEEKKKELRNKDREMEEAGEQHRVEIKAYKQKVRYLLYEHQENLTELKVEATLSLKQAQECHWAQEMEMRKDMDSWKAKLREQELAHEMLVKNLLMKQEEEITQLRRDFVKQVKEIETKYREKMKIQQHDFHLRKNLEICEVEVRKNEYIKELKRDHEKAFNDIKDYYEGINRQNQEHIKLLKEKMEKMKKRENELRNKRATLLLQNKQMKETLEQAQEQLFELQKKLTHYDHDKEALKNTKGHLKITQKELKDLQWEHEVLVQRFSKVRA</sequence>
<keyword evidence="6" id="KW-0493">Microtubule</keyword>
<keyword evidence="9" id="KW-0969">Cilium</keyword>
<dbReference type="PANTHER" id="PTHR31543:SF0">
    <property type="entry name" value="DYNEIN REGULATORY COMPLEX SUBUNIT 4"/>
    <property type="match status" value="1"/>
</dbReference>